<protein>
    <submittedName>
        <fullName evidence="2">Uncharacterized protein</fullName>
    </submittedName>
</protein>
<gene>
    <name evidence="2" type="ORF">UT39_C0008G0014</name>
</gene>
<accession>A0A0G0NEY1</accession>
<evidence type="ECO:0000313" key="3">
    <source>
        <dbReference type="Proteomes" id="UP000034246"/>
    </source>
</evidence>
<reference evidence="2 3" key="1">
    <citation type="journal article" date="2015" name="Nature">
        <title>rRNA introns, odd ribosomes, and small enigmatic genomes across a large radiation of phyla.</title>
        <authorList>
            <person name="Brown C.T."/>
            <person name="Hug L.A."/>
            <person name="Thomas B.C."/>
            <person name="Sharon I."/>
            <person name="Castelle C.J."/>
            <person name="Singh A."/>
            <person name="Wilkins M.J."/>
            <person name="Williams K.H."/>
            <person name="Banfield J.F."/>
        </authorList>
    </citation>
    <scope>NUCLEOTIDE SEQUENCE [LARGE SCALE GENOMIC DNA]</scope>
</reference>
<proteinExistence type="predicted"/>
<dbReference type="STRING" id="1618550.UT39_C0008G0014"/>
<dbReference type="AlphaFoldDB" id="A0A0G0NEY1"/>
<comment type="caution">
    <text evidence="2">The sequence shown here is derived from an EMBL/GenBank/DDBJ whole genome shotgun (WGS) entry which is preliminary data.</text>
</comment>
<feature type="region of interest" description="Disordered" evidence="1">
    <location>
        <begin position="1"/>
        <end position="21"/>
    </location>
</feature>
<evidence type="ECO:0000256" key="1">
    <source>
        <dbReference type="SAM" id="MobiDB-lite"/>
    </source>
</evidence>
<dbReference type="EMBL" id="LBWP01000008">
    <property type="protein sequence ID" value="KKR11381.1"/>
    <property type="molecule type" value="Genomic_DNA"/>
</dbReference>
<name>A0A0G0NEY1_9BACT</name>
<dbReference type="Proteomes" id="UP000034246">
    <property type="component" value="Unassembled WGS sequence"/>
</dbReference>
<evidence type="ECO:0000313" key="2">
    <source>
        <dbReference type="EMBL" id="KKR11381.1"/>
    </source>
</evidence>
<sequence>MTSEFTLSTPSSPAYSGPTYEHKAAEVKQQLSERKIIGKTAEEIFNTLLERSQSNPEEAGVFLEAILYDQQLGEIAFKKGVVISNYNHSQGTGKPKLIP</sequence>
<organism evidence="2 3">
    <name type="scientific">Candidatus Woesebacteria bacterium GW2011_GWA1_39_21</name>
    <dbReference type="NCBI Taxonomy" id="1618550"/>
    <lineage>
        <taxon>Bacteria</taxon>
        <taxon>Candidatus Woeseibacteriota</taxon>
    </lineage>
</organism>
<feature type="compositionally biased region" description="Polar residues" evidence="1">
    <location>
        <begin position="1"/>
        <end position="14"/>
    </location>
</feature>